<feature type="compositionally biased region" description="Acidic residues" evidence="5">
    <location>
        <begin position="12"/>
        <end position="22"/>
    </location>
</feature>
<reference evidence="8 9" key="1">
    <citation type="submission" date="2018-01" db="EMBL/GenBank/DDBJ databases">
        <title>Draft genome sequence of Jiangella sp. GTF31.</title>
        <authorList>
            <person name="Sahin N."/>
            <person name="Ay H."/>
            <person name="Saygin H."/>
        </authorList>
    </citation>
    <scope>NUCLEOTIDE SEQUENCE [LARGE SCALE GENOMIC DNA]</scope>
    <source>
        <strain evidence="8 9">GTF31</strain>
    </source>
</reference>
<feature type="domain" description="Gram-positive cocci surface proteins LPxTG" evidence="7">
    <location>
        <begin position="138"/>
        <end position="172"/>
    </location>
</feature>
<sequence>MKPVPVPGADPFDLDDNNDGEGCEVPSGGDAGGAPPEEPPAEEPPAEEPPAESSGSCEAYVDSAAWCADGVDDYDCGDIDDAHRPVDLVDAQDDPFYLDDDVDGVGCEADAEGDEDPSNNGTAGDDDAAGTGGDGEALPNTGSGDLGPLWLAALAFLAAGALLVIRRTAAQR</sequence>
<proteinExistence type="predicted"/>
<keyword evidence="6" id="KW-1133">Transmembrane helix</keyword>
<keyword evidence="2" id="KW-0964">Secreted</keyword>
<keyword evidence="9" id="KW-1185">Reference proteome</keyword>
<protein>
    <recommendedName>
        <fullName evidence="7">Gram-positive cocci surface proteins LPxTG domain-containing protein</fullName>
    </recommendedName>
</protein>
<evidence type="ECO:0000256" key="4">
    <source>
        <dbReference type="ARBA" id="ARBA00023088"/>
    </source>
</evidence>
<organism evidence="8 9">
    <name type="scientific">Jiangella anatolica</name>
    <dbReference type="NCBI Taxonomy" id="2670374"/>
    <lineage>
        <taxon>Bacteria</taxon>
        <taxon>Bacillati</taxon>
        <taxon>Actinomycetota</taxon>
        <taxon>Actinomycetes</taxon>
        <taxon>Jiangellales</taxon>
        <taxon>Jiangellaceae</taxon>
        <taxon>Jiangella</taxon>
    </lineage>
</organism>
<feature type="region of interest" description="Disordered" evidence="5">
    <location>
        <begin position="1"/>
        <end position="58"/>
    </location>
</feature>
<feature type="region of interest" description="Disordered" evidence="5">
    <location>
        <begin position="87"/>
        <end position="143"/>
    </location>
</feature>
<keyword evidence="4" id="KW-0572">Peptidoglycan-anchor</keyword>
<dbReference type="PROSITE" id="PS50847">
    <property type="entry name" value="GRAM_POS_ANCHORING"/>
    <property type="match status" value="1"/>
</dbReference>
<keyword evidence="6" id="KW-0472">Membrane</keyword>
<evidence type="ECO:0000256" key="2">
    <source>
        <dbReference type="ARBA" id="ARBA00022525"/>
    </source>
</evidence>
<gene>
    <name evidence="8" type="ORF">C1I92_18925</name>
</gene>
<dbReference type="AlphaFoldDB" id="A0A2W2CNU2"/>
<keyword evidence="1" id="KW-0134">Cell wall</keyword>
<dbReference type="NCBIfam" id="TIGR01167">
    <property type="entry name" value="LPXTG_anchor"/>
    <property type="match status" value="1"/>
</dbReference>
<dbReference type="InterPro" id="IPR019931">
    <property type="entry name" value="LPXTG_anchor"/>
</dbReference>
<dbReference type="Proteomes" id="UP000248764">
    <property type="component" value="Unassembled WGS sequence"/>
</dbReference>
<evidence type="ECO:0000259" key="7">
    <source>
        <dbReference type="PROSITE" id="PS50847"/>
    </source>
</evidence>
<evidence type="ECO:0000256" key="3">
    <source>
        <dbReference type="ARBA" id="ARBA00022729"/>
    </source>
</evidence>
<evidence type="ECO:0000313" key="9">
    <source>
        <dbReference type="Proteomes" id="UP000248764"/>
    </source>
</evidence>
<evidence type="ECO:0000313" key="8">
    <source>
        <dbReference type="EMBL" id="PZF81903.1"/>
    </source>
</evidence>
<comment type="caution">
    <text evidence="8">The sequence shown here is derived from an EMBL/GenBank/DDBJ whole genome shotgun (WGS) entry which is preliminary data.</text>
</comment>
<dbReference type="EMBL" id="POTW01000048">
    <property type="protein sequence ID" value="PZF81903.1"/>
    <property type="molecule type" value="Genomic_DNA"/>
</dbReference>
<name>A0A2W2CNU2_9ACTN</name>
<keyword evidence="3" id="KW-0732">Signal</keyword>
<evidence type="ECO:0000256" key="1">
    <source>
        <dbReference type="ARBA" id="ARBA00022512"/>
    </source>
</evidence>
<feature type="compositionally biased region" description="Acidic residues" evidence="5">
    <location>
        <begin position="90"/>
        <end position="117"/>
    </location>
</feature>
<evidence type="ECO:0000256" key="6">
    <source>
        <dbReference type="SAM" id="Phobius"/>
    </source>
</evidence>
<evidence type="ECO:0000256" key="5">
    <source>
        <dbReference type="SAM" id="MobiDB-lite"/>
    </source>
</evidence>
<keyword evidence="6" id="KW-0812">Transmembrane</keyword>
<feature type="compositionally biased region" description="Acidic residues" evidence="5">
    <location>
        <begin position="39"/>
        <end position="50"/>
    </location>
</feature>
<feature type="transmembrane region" description="Helical" evidence="6">
    <location>
        <begin position="147"/>
        <end position="165"/>
    </location>
</feature>
<accession>A0A2W2CNU2</accession>